<evidence type="ECO:0000313" key="2">
    <source>
        <dbReference type="Proteomes" id="UP000199532"/>
    </source>
</evidence>
<reference evidence="1 2" key="1">
    <citation type="submission" date="2016-10" db="EMBL/GenBank/DDBJ databases">
        <authorList>
            <person name="de Groot N.N."/>
        </authorList>
    </citation>
    <scope>NUCLEOTIDE SEQUENCE [LARGE SCALE GENOMIC DNA]</scope>
    <source>
        <strain evidence="1 2">DSM 19938</strain>
    </source>
</reference>
<dbReference type="STRING" id="408657.SAMN04487995_0964"/>
<accession>A0A1H6RDJ5</accession>
<dbReference type="OrthoDB" id="893215at2"/>
<sequence>MSSAALFQILYQNDVLFHIPGEILTPSREAENVHENRDTPEPMVVKNEPPALKQTVTIPAANITKPVEQAAMPVIPQAKFPVLSHKVLILIDEPKQREMLVSEALFLDNVLKAVGHSSENSDILNFSFLSGPDARSVLSEKRINYFITFGVPLIKLQLDLLLPPYTPKQVEGIWFLLTDPLAVIEADRDLKKKLWIALKQMFLKS</sequence>
<dbReference type="AlphaFoldDB" id="A0A1H6RDJ5"/>
<evidence type="ECO:0000313" key="1">
    <source>
        <dbReference type="EMBL" id="SEI49685.1"/>
    </source>
</evidence>
<evidence type="ECO:0008006" key="3">
    <source>
        <dbReference type="Google" id="ProtNLM"/>
    </source>
</evidence>
<dbReference type="EMBL" id="FNXY01000002">
    <property type="protein sequence ID" value="SEI49685.1"/>
    <property type="molecule type" value="Genomic_DNA"/>
</dbReference>
<organism evidence="1 2">
    <name type="scientific">Dyadobacter koreensis</name>
    <dbReference type="NCBI Taxonomy" id="408657"/>
    <lineage>
        <taxon>Bacteria</taxon>
        <taxon>Pseudomonadati</taxon>
        <taxon>Bacteroidota</taxon>
        <taxon>Cytophagia</taxon>
        <taxon>Cytophagales</taxon>
        <taxon>Spirosomataceae</taxon>
        <taxon>Dyadobacter</taxon>
    </lineage>
</organism>
<keyword evidence="2" id="KW-1185">Reference proteome</keyword>
<dbReference type="RefSeq" id="WP_090332777.1">
    <property type="nucleotide sequence ID" value="NZ_FNXY01000002.1"/>
</dbReference>
<dbReference type="Proteomes" id="UP000199532">
    <property type="component" value="Unassembled WGS sequence"/>
</dbReference>
<protein>
    <recommendedName>
        <fullName evidence="3">DNA polymerase III psi subunit</fullName>
    </recommendedName>
</protein>
<proteinExistence type="predicted"/>
<gene>
    <name evidence="1" type="ORF">SAMN04487995_0964</name>
</gene>
<name>A0A1H6RDJ5_9BACT</name>